<evidence type="ECO:0000256" key="1">
    <source>
        <dbReference type="SAM" id="Phobius"/>
    </source>
</evidence>
<keyword evidence="1" id="KW-0812">Transmembrane</keyword>
<evidence type="ECO:0000313" key="3">
    <source>
        <dbReference type="Proteomes" id="UP000240830"/>
    </source>
</evidence>
<keyword evidence="1" id="KW-1133">Transmembrane helix</keyword>
<feature type="transmembrane region" description="Helical" evidence="1">
    <location>
        <begin position="50"/>
        <end position="68"/>
    </location>
</feature>
<reference evidence="2 3" key="1">
    <citation type="submission" date="2016-10" db="EMBL/GenBank/DDBJ databases">
        <title>The genome of Paramicrosporidium saccamoebae is the missing link in understanding Cryptomycota and Microsporidia evolution.</title>
        <authorList>
            <person name="Quandt C.A."/>
            <person name="Beaudet D."/>
            <person name="Corsaro D."/>
            <person name="Michel R."/>
            <person name="Corradi N."/>
            <person name="James T."/>
        </authorList>
    </citation>
    <scope>NUCLEOTIDE SEQUENCE [LARGE SCALE GENOMIC DNA]</scope>
    <source>
        <strain evidence="2 3">KSL3</strain>
    </source>
</reference>
<comment type="caution">
    <text evidence="2">The sequence shown here is derived from an EMBL/GenBank/DDBJ whole genome shotgun (WGS) entry which is preliminary data.</text>
</comment>
<feature type="transmembrane region" description="Helical" evidence="1">
    <location>
        <begin position="137"/>
        <end position="159"/>
    </location>
</feature>
<dbReference type="AlphaFoldDB" id="A0A2H9TM39"/>
<feature type="transmembrane region" description="Helical" evidence="1">
    <location>
        <begin position="7"/>
        <end position="30"/>
    </location>
</feature>
<organism evidence="2 3">
    <name type="scientific">Paramicrosporidium saccamoebae</name>
    <dbReference type="NCBI Taxonomy" id="1246581"/>
    <lineage>
        <taxon>Eukaryota</taxon>
        <taxon>Fungi</taxon>
        <taxon>Fungi incertae sedis</taxon>
        <taxon>Cryptomycota</taxon>
        <taxon>Cryptomycota incertae sedis</taxon>
        <taxon>Paramicrosporidium</taxon>
    </lineage>
</organism>
<accession>A0A2H9TM39</accession>
<dbReference type="EMBL" id="MTSL01000101">
    <property type="protein sequence ID" value="PJF18792.1"/>
    <property type="molecule type" value="Genomic_DNA"/>
</dbReference>
<dbReference type="Proteomes" id="UP000240830">
    <property type="component" value="Unassembled WGS sequence"/>
</dbReference>
<keyword evidence="3" id="KW-1185">Reference proteome</keyword>
<protein>
    <submittedName>
        <fullName evidence="2">Uncharacterized protein</fullName>
    </submittedName>
</protein>
<proteinExistence type="predicted"/>
<sequence>MHSNMRIISAIDWCHNLVSFIAASLGVLLVYTVDREVPGCILNLRPGLKWTFFIVPHIVLLAILKYRAAHHRKIRKFQDHGHSVNGTDNDDSILRTYLREIFYCEAKMSLIRSSHLHENWHLICSFTVWVLFPRQIALVYVMTAWVSMIIQMIMVVGYLHCFTDAESLVYNGRRYAICNREVYYSLIQDEEGKIVYYPNADLRGLIQPKGESGARQ</sequence>
<gene>
    <name evidence="2" type="ORF">PSACC_01406</name>
</gene>
<keyword evidence="1" id="KW-0472">Membrane</keyword>
<name>A0A2H9TM39_9FUNG</name>
<evidence type="ECO:0000313" key="2">
    <source>
        <dbReference type="EMBL" id="PJF18792.1"/>
    </source>
</evidence>